<proteinExistence type="predicted"/>
<evidence type="ECO:0000313" key="1">
    <source>
        <dbReference type="EMBL" id="ATY61470.1"/>
    </source>
</evidence>
<dbReference type="VEuPathDB" id="FungiDB:A9K55_008711"/>
<name>A0A2H4SEF8_CORMI</name>
<sequence length="84" mass="9379">MNPPPQLPPRQPTQITIFQISGAIRIWAQLFVRSRGHCVCGRYTFHGLCGHVVHQETLLCGNTRTPSGTTKCCHLLTPVYYTDG</sequence>
<protein>
    <submittedName>
        <fullName evidence="1">Uncharacterized protein</fullName>
    </submittedName>
</protein>
<dbReference type="EMBL" id="CP023324">
    <property type="protein sequence ID" value="ATY61470.1"/>
    <property type="molecule type" value="Genomic_DNA"/>
</dbReference>
<evidence type="ECO:0000313" key="2">
    <source>
        <dbReference type="Proteomes" id="UP000323067"/>
    </source>
</evidence>
<accession>A0A2H4SEF8</accession>
<reference evidence="1 2" key="1">
    <citation type="journal article" date="2017" name="BMC Genomics">
        <title>Chromosome level assembly and secondary metabolite potential of the parasitic fungus Cordyceps militaris.</title>
        <authorList>
            <person name="Kramer G.J."/>
            <person name="Nodwell J.R."/>
        </authorList>
    </citation>
    <scope>NUCLEOTIDE SEQUENCE [LARGE SCALE GENOMIC DNA]</scope>
    <source>
        <strain evidence="1 2">ATCC 34164</strain>
    </source>
</reference>
<gene>
    <name evidence="1" type="ORF">A9K55_008711</name>
</gene>
<dbReference type="AlphaFoldDB" id="A0A2H4SEF8"/>
<organism evidence="1 2">
    <name type="scientific">Cordyceps militaris</name>
    <name type="common">Caterpillar fungus</name>
    <name type="synonym">Clavaria militaris</name>
    <dbReference type="NCBI Taxonomy" id="73501"/>
    <lineage>
        <taxon>Eukaryota</taxon>
        <taxon>Fungi</taxon>
        <taxon>Dikarya</taxon>
        <taxon>Ascomycota</taxon>
        <taxon>Pezizomycotina</taxon>
        <taxon>Sordariomycetes</taxon>
        <taxon>Hypocreomycetidae</taxon>
        <taxon>Hypocreales</taxon>
        <taxon>Cordycipitaceae</taxon>
        <taxon>Cordyceps</taxon>
    </lineage>
</organism>
<dbReference type="Proteomes" id="UP000323067">
    <property type="component" value="Chromosome vii"/>
</dbReference>